<dbReference type="AlphaFoldDB" id="A0A382W6L3"/>
<proteinExistence type="predicted"/>
<keyword evidence="1" id="KW-0472">Membrane</keyword>
<gene>
    <name evidence="2" type="ORF">METZ01_LOCUS407340</name>
</gene>
<dbReference type="EMBL" id="UINC01157475">
    <property type="protein sequence ID" value="SVD54486.1"/>
    <property type="molecule type" value="Genomic_DNA"/>
</dbReference>
<evidence type="ECO:0000256" key="1">
    <source>
        <dbReference type="SAM" id="Phobius"/>
    </source>
</evidence>
<organism evidence="2">
    <name type="scientific">marine metagenome</name>
    <dbReference type="NCBI Taxonomy" id="408172"/>
    <lineage>
        <taxon>unclassified sequences</taxon>
        <taxon>metagenomes</taxon>
        <taxon>ecological metagenomes</taxon>
    </lineage>
</organism>
<reference evidence="2" key="1">
    <citation type="submission" date="2018-05" db="EMBL/GenBank/DDBJ databases">
        <authorList>
            <person name="Lanie J.A."/>
            <person name="Ng W.-L."/>
            <person name="Kazmierczak K.M."/>
            <person name="Andrzejewski T.M."/>
            <person name="Davidsen T.M."/>
            <person name="Wayne K.J."/>
            <person name="Tettelin H."/>
            <person name="Glass J.I."/>
            <person name="Rusch D."/>
            <person name="Podicherti R."/>
            <person name="Tsui H.-C.T."/>
            <person name="Winkler M.E."/>
        </authorList>
    </citation>
    <scope>NUCLEOTIDE SEQUENCE</scope>
</reference>
<sequence length="50" mass="5309">VVAASATVGLLGQEGRTLRRTLLPTIYYLVFVGAMGLVAVHVLGIRDPLM</sequence>
<name>A0A382W6L3_9ZZZZ</name>
<feature type="non-terminal residue" evidence="2">
    <location>
        <position position="1"/>
    </location>
</feature>
<keyword evidence="1" id="KW-0812">Transmembrane</keyword>
<feature type="transmembrane region" description="Helical" evidence="1">
    <location>
        <begin position="26"/>
        <end position="45"/>
    </location>
</feature>
<accession>A0A382W6L3</accession>
<keyword evidence="1" id="KW-1133">Transmembrane helix</keyword>
<evidence type="ECO:0000313" key="2">
    <source>
        <dbReference type="EMBL" id="SVD54486.1"/>
    </source>
</evidence>
<protein>
    <submittedName>
        <fullName evidence="2">Uncharacterized protein</fullName>
    </submittedName>
</protein>